<feature type="signal peptide" evidence="2">
    <location>
        <begin position="1"/>
        <end position="31"/>
    </location>
</feature>
<keyword evidence="4" id="KW-1185">Reference proteome</keyword>
<sequence length="494" mass="50604">MTTSTGRRARTRTTAITTMTATLALSVPASALPGAQATDARPPSGAGDSSTTTSLRGLVSGIPPTLTTGSVPITDRPGLLRTPDGVLHVSYTRQTSPGHVQAAHVAVSPAGRVVRRSDITAPWMFLTASAIVPAPGGMRVLLNGYTPDAPTPFAWGGAYSALGDGAGAWTVPAERLNRFDGESDLATLPDGSPLSAVLHWSGMHAHVGAFTQDNTGAPSHQQVAGGGGYNLNLERVGDEVYVGWNVLAGSGSPGTFVQRVHPTLGPVLAAPGSSGSADAVGSSNRSALAVSTTGHLYSAYCAGGTELACDHISLWNVSTGHVTRVPRSGGATRAITLSAAPEGRMWITWRSAPAELTGVRTNRTGTAVGTPTVRPLGDAFGFPHSAAESSLGFADVVLTVSGKHVLARLLPALSVSASPRRWGVGRAQRLTFRVVDAGEAVGGARVRLAGKSCRTSAAGRCSVRLRPSAGPRRLTAKISATGYDASAVLLRITR</sequence>
<evidence type="ECO:0000313" key="3">
    <source>
        <dbReference type="EMBL" id="QBX55337.1"/>
    </source>
</evidence>
<accession>A0A4P7IGW5</accession>
<evidence type="ECO:0008006" key="5">
    <source>
        <dbReference type="Google" id="ProtNLM"/>
    </source>
</evidence>
<dbReference type="OrthoDB" id="3772855at2"/>
<protein>
    <recommendedName>
        <fullName evidence="5">Bacterial Ig-like domain-containing protein</fullName>
    </recommendedName>
</protein>
<keyword evidence="2" id="KW-0732">Signal</keyword>
<gene>
    <name evidence="3" type="ORF">EXE58_07630</name>
</gene>
<feature type="region of interest" description="Disordered" evidence="1">
    <location>
        <begin position="34"/>
        <end position="54"/>
    </location>
</feature>
<dbReference type="RefSeq" id="WP_135267329.1">
    <property type="nucleotide sequence ID" value="NZ_CP038436.1"/>
</dbReference>
<evidence type="ECO:0000256" key="1">
    <source>
        <dbReference type="SAM" id="MobiDB-lite"/>
    </source>
</evidence>
<proteinExistence type="predicted"/>
<evidence type="ECO:0000256" key="2">
    <source>
        <dbReference type="SAM" id="SignalP"/>
    </source>
</evidence>
<dbReference type="AlphaFoldDB" id="A0A4P7IGW5"/>
<dbReference type="EMBL" id="CP038436">
    <property type="protein sequence ID" value="QBX55337.1"/>
    <property type="molecule type" value="Genomic_DNA"/>
</dbReference>
<feature type="region of interest" description="Disordered" evidence="1">
    <location>
        <begin position="59"/>
        <end position="78"/>
    </location>
</feature>
<reference evidence="3 4" key="1">
    <citation type="submission" date="2019-03" db="EMBL/GenBank/DDBJ databases">
        <title>Three New Species of Nocardioides, Nocardioides euryhalodurans sp. nov., Nocardioides seonyuensis sp. nov. and Nocardioides eburneoflavus sp. nov. Iolated from Soil.</title>
        <authorList>
            <person name="Roh S.G."/>
            <person name="Lee C."/>
            <person name="Kim M.-K."/>
            <person name="Kim S.B."/>
        </authorList>
    </citation>
    <scope>NUCLEOTIDE SEQUENCE [LARGE SCALE GENOMIC DNA]</scope>
    <source>
        <strain evidence="3 4">MMS17-SY207-3</strain>
    </source>
</reference>
<feature type="chain" id="PRO_5039386085" description="Bacterial Ig-like domain-containing protein" evidence="2">
    <location>
        <begin position="32"/>
        <end position="494"/>
    </location>
</feature>
<dbReference type="Proteomes" id="UP000294853">
    <property type="component" value="Chromosome"/>
</dbReference>
<organism evidence="3 4">
    <name type="scientific">Nocardioides seonyuensis</name>
    <dbReference type="NCBI Taxonomy" id="2518371"/>
    <lineage>
        <taxon>Bacteria</taxon>
        <taxon>Bacillati</taxon>
        <taxon>Actinomycetota</taxon>
        <taxon>Actinomycetes</taxon>
        <taxon>Propionibacteriales</taxon>
        <taxon>Nocardioidaceae</taxon>
        <taxon>Nocardioides</taxon>
    </lineage>
</organism>
<evidence type="ECO:0000313" key="4">
    <source>
        <dbReference type="Proteomes" id="UP000294853"/>
    </source>
</evidence>
<dbReference type="KEGG" id="nsn:EXE58_07630"/>
<name>A0A4P7IGW5_9ACTN</name>